<evidence type="ECO:0000313" key="2">
    <source>
        <dbReference type="EMBL" id="TMW67572.1"/>
    </source>
</evidence>
<feature type="compositionally biased region" description="Acidic residues" evidence="1">
    <location>
        <begin position="1"/>
        <end position="32"/>
    </location>
</feature>
<dbReference type="SUPFAM" id="SSF52047">
    <property type="entry name" value="RNI-like"/>
    <property type="match status" value="1"/>
</dbReference>
<accession>A0A8K1CRV0</accession>
<dbReference type="AlphaFoldDB" id="A0A8K1CRV0"/>
<dbReference type="OrthoDB" id="108594at2759"/>
<gene>
    <name evidence="2" type="ORF">Poli38472_011192</name>
</gene>
<dbReference type="Gene3D" id="3.80.10.10">
    <property type="entry name" value="Ribonuclease Inhibitor"/>
    <property type="match status" value="1"/>
</dbReference>
<comment type="caution">
    <text evidence="2">The sequence shown here is derived from an EMBL/GenBank/DDBJ whole genome shotgun (WGS) entry which is preliminary data.</text>
</comment>
<protein>
    <submittedName>
        <fullName evidence="2">Uncharacterized protein</fullName>
    </submittedName>
</protein>
<feature type="region of interest" description="Disordered" evidence="1">
    <location>
        <begin position="1"/>
        <end position="35"/>
    </location>
</feature>
<evidence type="ECO:0000256" key="1">
    <source>
        <dbReference type="SAM" id="MobiDB-lite"/>
    </source>
</evidence>
<dbReference type="EMBL" id="SPLM01000004">
    <property type="protein sequence ID" value="TMW67572.1"/>
    <property type="molecule type" value="Genomic_DNA"/>
</dbReference>
<name>A0A8K1CRV0_PYTOL</name>
<proteinExistence type="predicted"/>
<evidence type="ECO:0000313" key="3">
    <source>
        <dbReference type="Proteomes" id="UP000794436"/>
    </source>
</evidence>
<dbReference type="Proteomes" id="UP000794436">
    <property type="component" value="Unassembled WGS sequence"/>
</dbReference>
<reference evidence="2" key="1">
    <citation type="submission" date="2019-03" db="EMBL/GenBank/DDBJ databases">
        <title>Long read genome sequence of the mycoparasitic Pythium oligandrum ATCC 38472 isolated from sugarbeet rhizosphere.</title>
        <authorList>
            <person name="Gaulin E."/>
        </authorList>
    </citation>
    <scope>NUCLEOTIDE SEQUENCE</scope>
    <source>
        <strain evidence="2">ATCC 38472_TT</strain>
    </source>
</reference>
<keyword evidence="3" id="KW-1185">Reference proteome</keyword>
<organism evidence="2 3">
    <name type="scientific">Pythium oligandrum</name>
    <name type="common">Mycoparasitic fungus</name>
    <dbReference type="NCBI Taxonomy" id="41045"/>
    <lineage>
        <taxon>Eukaryota</taxon>
        <taxon>Sar</taxon>
        <taxon>Stramenopiles</taxon>
        <taxon>Oomycota</taxon>
        <taxon>Peronosporomycetes</taxon>
        <taxon>Pythiales</taxon>
        <taxon>Pythiaceae</taxon>
        <taxon>Pythium</taxon>
    </lineage>
</organism>
<dbReference type="InterPro" id="IPR032675">
    <property type="entry name" value="LRR_dom_sf"/>
</dbReference>
<sequence length="677" mass="77002">MDDEILSEGEQIYEEEHEGEEEEEEEEDDDDDDRKKFNIRCGPWAFLDGDFYRWFNHVQFAYAPCEASQSLRFGHFRYYLPWVLEDSDKRRKELREDRESLELISLMLRADPSSWLYILNERKPCFTGFDPLAFDQWEMIPRIEIRMHQRYGSEDDEEGAVKQCRHFLLESDHTTEGVQLRTRDPQADYPFVLEHVEIILRTEFLDDTLDLLKELLSLGVPVTLNSDGTAWAIGPDERIRIMTLFASNHGASCPVAPAAHSFRLSGYVSDHFIALMSAVATSDRLHDLTIDEIFGSGDTLEIQLACARWLAYACCSRASRNSLRALTLGTLRLNEACMEAVMEVIDAEDPALLLRDVPDPPEYPNQFAKVEDQAALQCPLGDETWFSAGDLHISPASMYRVIGRDISKALLQIIVPGLGPCLIKQSGVQVTRLDVSNTSPSQISSLDISSANDDQCAPELIMAIGESLQVLQFSSIQRDRVNNGVITNILASCPNLRTLRIDRANWTTVDPLLRYYGRPSELCRLTSLCLWGVVLPSFEVERLMEALANSESLIAHKLQELVLAVVFPTAESPGLDEKCARKCVSMLQSNRKLEYVQIKVQSDTLQALKTEFASLNGYLTSRRLEKLPIRQKCAFFSVIQHPDNRSRAVGQLDSRCMSRIFGFFGFFRPRRVFIELW</sequence>